<feature type="transmembrane region" description="Helical" evidence="3">
    <location>
        <begin position="135"/>
        <end position="157"/>
    </location>
</feature>
<dbReference type="InterPro" id="IPR020846">
    <property type="entry name" value="MFS_dom"/>
</dbReference>
<dbReference type="InterPro" id="IPR050327">
    <property type="entry name" value="Proton-linked_MCT"/>
</dbReference>
<accession>A0A9P5ZUQ6</accession>
<dbReference type="EMBL" id="MU154570">
    <property type="protein sequence ID" value="KAF9494658.1"/>
    <property type="molecule type" value="Genomic_DNA"/>
</dbReference>
<evidence type="ECO:0000313" key="6">
    <source>
        <dbReference type="Proteomes" id="UP000807025"/>
    </source>
</evidence>
<feature type="transmembrane region" description="Helical" evidence="3">
    <location>
        <begin position="273"/>
        <end position="295"/>
    </location>
</feature>
<dbReference type="GO" id="GO:0016020">
    <property type="term" value="C:membrane"/>
    <property type="evidence" value="ECO:0007669"/>
    <property type="project" value="UniProtKB-SubCell"/>
</dbReference>
<proteinExistence type="inferred from homology"/>
<keyword evidence="3" id="KW-1133">Transmembrane helix</keyword>
<sequence length="417" mass="44501">MVAETYSLGSNVVEEKRLSPSSGEVQKASSPVSLQVDGGARAWCTLLGGVLMTTVTFGYSNSFGVYQDIYTRSHAASASNVSWIGSTQLFFLFAMGLPAGKLLDLGYLRHTNIVGSIIYVFSMFMVSLAHTDIYYQVYLSQGLGLGIGAGLLYVPAVAVQAHHWKKHRAFAMGVVVTGSSLGGIIFPIMLNQLFKSSVGFEWGVRASAFVVFGLLVVANFLISDNPSVKEDGEKPVLKNILTDIPFMLSSFGFTELDFYLQLYAILHGVDPNIAFYTLAIMNAAGLPGRIIPGILADRLGPFTIIVPTILLNVIFIFALFGISTEGGILAFAVLYGVSSGAFLTLCAPCAAVLAIHPNEVGVRFGVGFFMTGFGALIGAPIDGALLGETFPWSKPITLSGVSVLALHVLFLTRCCIF</sequence>
<dbReference type="OrthoDB" id="6499973at2759"/>
<evidence type="ECO:0000256" key="2">
    <source>
        <dbReference type="ARBA" id="ARBA00006727"/>
    </source>
</evidence>
<feature type="transmembrane region" description="Helical" evidence="3">
    <location>
        <begin position="362"/>
        <end position="381"/>
    </location>
</feature>
<feature type="transmembrane region" description="Helical" evidence="3">
    <location>
        <begin position="80"/>
        <end position="99"/>
    </location>
</feature>
<evidence type="ECO:0000313" key="5">
    <source>
        <dbReference type="EMBL" id="KAF9494658.1"/>
    </source>
</evidence>
<dbReference type="AlphaFoldDB" id="A0A9P5ZUQ6"/>
<evidence type="ECO:0000256" key="3">
    <source>
        <dbReference type="SAM" id="Phobius"/>
    </source>
</evidence>
<dbReference type="InterPro" id="IPR036259">
    <property type="entry name" value="MFS_trans_sf"/>
</dbReference>
<comment type="similarity">
    <text evidence="2">Belongs to the major facilitator superfamily. Monocarboxylate porter (TC 2.A.1.13) family.</text>
</comment>
<dbReference type="PANTHER" id="PTHR11360:SF284">
    <property type="entry name" value="EG:103B4.3 PROTEIN-RELATED"/>
    <property type="match status" value="1"/>
</dbReference>
<organism evidence="5 6">
    <name type="scientific">Pleurotus eryngii</name>
    <name type="common">Boletus of the steppes</name>
    <dbReference type="NCBI Taxonomy" id="5323"/>
    <lineage>
        <taxon>Eukaryota</taxon>
        <taxon>Fungi</taxon>
        <taxon>Dikarya</taxon>
        <taxon>Basidiomycota</taxon>
        <taxon>Agaricomycotina</taxon>
        <taxon>Agaricomycetes</taxon>
        <taxon>Agaricomycetidae</taxon>
        <taxon>Agaricales</taxon>
        <taxon>Pleurotineae</taxon>
        <taxon>Pleurotaceae</taxon>
        <taxon>Pleurotus</taxon>
    </lineage>
</organism>
<feature type="transmembrane region" description="Helical" evidence="3">
    <location>
        <begin position="42"/>
        <end position="60"/>
    </location>
</feature>
<feature type="transmembrane region" description="Helical" evidence="3">
    <location>
        <begin position="302"/>
        <end position="322"/>
    </location>
</feature>
<comment type="caution">
    <text evidence="5">The sequence shown here is derived from an EMBL/GenBank/DDBJ whole genome shotgun (WGS) entry which is preliminary data.</text>
</comment>
<reference evidence="5" key="1">
    <citation type="submission" date="2020-11" db="EMBL/GenBank/DDBJ databases">
        <authorList>
            <consortium name="DOE Joint Genome Institute"/>
            <person name="Ahrendt S."/>
            <person name="Riley R."/>
            <person name="Andreopoulos W."/>
            <person name="Labutti K."/>
            <person name="Pangilinan J."/>
            <person name="Ruiz-Duenas F.J."/>
            <person name="Barrasa J.M."/>
            <person name="Sanchez-Garcia M."/>
            <person name="Camarero S."/>
            <person name="Miyauchi S."/>
            <person name="Serrano A."/>
            <person name="Linde D."/>
            <person name="Babiker R."/>
            <person name="Drula E."/>
            <person name="Ayuso-Fernandez I."/>
            <person name="Pacheco R."/>
            <person name="Padilla G."/>
            <person name="Ferreira P."/>
            <person name="Barriuso J."/>
            <person name="Kellner H."/>
            <person name="Castanera R."/>
            <person name="Alfaro M."/>
            <person name="Ramirez L."/>
            <person name="Pisabarro A.G."/>
            <person name="Kuo A."/>
            <person name="Tritt A."/>
            <person name="Lipzen A."/>
            <person name="He G."/>
            <person name="Yan M."/>
            <person name="Ng V."/>
            <person name="Cullen D."/>
            <person name="Martin F."/>
            <person name="Rosso M.-N."/>
            <person name="Henrissat B."/>
            <person name="Hibbett D."/>
            <person name="Martinez A.T."/>
            <person name="Grigoriev I.V."/>
        </authorList>
    </citation>
    <scope>NUCLEOTIDE SEQUENCE</scope>
    <source>
        <strain evidence="5">ATCC 90797</strain>
    </source>
</reference>
<comment type="subcellular location">
    <subcellularLocation>
        <location evidence="1">Membrane</location>
        <topology evidence="1">Multi-pass membrane protein</topology>
    </subcellularLocation>
</comment>
<feature type="transmembrane region" description="Helical" evidence="3">
    <location>
        <begin position="169"/>
        <end position="190"/>
    </location>
</feature>
<feature type="transmembrane region" description="Helical" evidence="3">
    <location>
        <begin position="396"/>
        <end position="416"/>
    </location>
</feature>
<feature type="transmembrane region" description="Helical" evidence="3">
    <location>
        <begin position="111"/>
        <end position="129"/>
    </location>
</feature>
<dbReference type="SUPFAM" id="SSF103473">
    <property type="entry name" value="MFS general substrate transporter"/>
    <property type="match status" value="1"/>
</dbReference>
<name>A0A9P5ZUQ6_PLEER</name>
<dbReference type="PANTHER" id="PTHR11360">
    <property type="entry name" value="MONOCARBOXYLATE TRANSPORTER"/>
    <property type="match status" value="1"/>
</dbReference>
<protein>
    <submittedName>
        <fullName evidence="5">MFS general substrate transporter</fullName>
    </submittedName>
</protein>
<keyword evidence="6" id="KW-1185">Reference proteome</keyword>
<feature type="domain" description="Major facilitator superfamily (MFS) profile" evidence="4">
    <location>
        <begin position="211"/>
        <end position="417"/>
    </location>
</feature>
<dbReference type="Proteomes" id="UP000807025">
    <property type="component" value="Unassembled WGS sequence"/>
</dbReference>
<feature type="transmembrane region" description="Helical" evidence="3">
    <location>
        <begin position="202"/>
        <end position="223"/>
    </location>
</feature>
<dbReference type="PROSITE" id="PS50850">
    <property type="entry name" value="MFS"/>
    <property type="match status" value="1"/>
</dbReference>
<keyword evidence="3" id="KW-0472">Membrane</keyword>
<feature type="transmembrane region" description="Helical" evidence="3">
    <location>
        <begin position="328"/>
        <end position="355"/>
    </location>
</feature>
<evidence type="ECO:0000259" key="4">
    <source>
        <dbReference type="PROSITE" id="PS50850"/>
    </source>
</evidence>
<dbReference type="Gene3D" id="1.20.1250.20">
    <property type="entry name" value="MFS general substrate transporter like domains"/>
    <property type="match status" value="2"/>
</dbReference>
<dbReference type="InterPro" id="IPR011701">
    <property type="entry name" value="MFS"/>
</dbReference>
<dbReference type="Pfam" id="PF07690">
    <property type="entry name" value="MFS_1"/>
    <property type="match status" value="1"/>
</dbReference>
<gene>
    <name evidence="5" type="ORF">BDN71DRAFT_1392908</name>
</gene>
<keyword evidence="3" id="KW-0812">Transmembrane</keyword>
<evidence type="ECO:0000256" key="1">
    <source>
        <dbReference type="ARBA" id="ARBA00004141"/>
    </source>
</evidence>
<dbReference type="GO" id="GO:0022857">
    <property type="term" value="F:transmembrane transporter activity"/>
    <property type="evidence" value="ECO:0007669"/>
    <property type="project" value="InterPro"/>
</dbReference>